<reference evidence="1 2" key="1">
    <citation type="journal article" date="2015" name="Mol. Plant Microbe Interact.">
        <title>Genome, transcriptome, and functional analyses of Penicillium expansum provide new insights into secondary metabolism and pathogenicity.</title>
        <authorList>
            <person name="Ballester A.R."/>
            <person name="Marcet-Houben M."/>
            <person name="Levin E."/>
            <person name="Sela N."/>
            <person name="Selma-Lazaro C."/>
            <person name="Carmona L."/>
            <person name="Wisniewski M."/>
            <person name="Droby S."/>
            <person name="Gonzalez-Candelas L."/>
            <person name="Gabaldon T."/>
        </authorList>
    </citation>
    <scope>NUCLEOTIDE SEQUENCE [LARGE SCALE GENOMIC DNA]</scope>
    <source>
        <strain evidence="1 2">MD-8</strain>
    </source>
</reference>
<dbReference type="HOGENOM" id="CLU_2484032_0_0_1"/>
<sequence length="87" mass="9968">MENEERQERICIDGQRWFACGCQDASKSQRNSAVPRAQATREQREHKNRNTLVQDGHEWLPGMCTYYLTGEGWVGDSPLIGTQREVG</sequence>
<gene>
    <name evidence="1" type="ORF">PEX2_007040</name>
</gene>
<name>A0A0A2IWN1_PENEN</name>
<organism evidence="1 2">
    <name type="scientific">Penicillium expansum</name>
    <name type="common">Blue mold rot fungus</name>
    <dbReference type="NCBI Taxonomy" id="27334"/>
    <lineage>
        <taxon>Eukaryota</taxon>
        <taxon>Fungi</taxon>
        <taxon>Dikarya</taxon>
        <taxon>Ascomycota</taxon>
        <taxon>Pezizomycotina</taxon>
        <taxon>Eurotiomycetes</taxon>
        <taxon>Eurotiomycetidae</taxon>
        <taxon>Eurotiales</taxon>
        <taxon>Aspergillaceae</taxon>
        <taxon>Penicillium</taxon>
    </lineage>
</organism>
<proteinExistence type="predicted"/>
<dbReference type="GeneID" id="27673400"/>
<dbReference type="PhylomeDB" id="A0A0A2IWN1"/>
<dbReference type="OrthoDB" id="10286239at2759"/>
<dbReference type="EMBL" id="JQFZ01000283">
    <property type="protein sequence ID" value="KGO51628.1"/>
    <property type="molecule type" value="Genomic_DNA"/>
</dbReference>
<evidence type="ECO:0000313" key="1">
    <source>
        <dbReference type="EMBL" id="KGO51628.1"/>
    </source>
</evidence>
<dbReference type="RefSeq" id="XP_016594553.1">
    <property type="nucleotide sequence ID" value="XM_016737981.1"/>
</dbReference>
<keyword evidence="2" id="KW-1185">Reference proteome</keyword>
<dbReference type="VEuPathDB" id="FungiDB:PEXP_013770"/>
<protein>
    <submittedName>
        <fullName evidence="1">Uncharacterized protein</fullName>
    </submittedName>
</protein>
<comment type="caution">
    <text evidence="1">The sequence shown here is derived from an EMBL/GenBank/DDBJ whole genome shotgun (WGS) entry which is preliminary data.</text>
</comment>
<evidence type="ECO:0000313" key="2">
    <source>
        <dbReference type="Proteomes" id="UP000030143"/>
    </source>
</evidence>
<dbReference type="Proteomes" id="UP000030143">
    <property type="component" value="Unassembled WGS sequence"/>
</dbReference>
<dbReference type="AlphaFoldDB" id="A0A0A2IWN1"/>
<accession>A0A0A2IWN1</accession>